<organism evidence="6 7">
    <name type="scientific">Clostridium aceticum</name>
    <dbReference type="NCBI Taxonomy" id="84022"/>
    <lineage>
        <taxon>Bacteria</taxon>
        <taxon>Bacillati</taxon>
        <taxon>Bacillota</taxon>
        <taxon>Clostridia</taxon>
        <taxon>Eubacteriales</taxon>
        <taxon>Clostridiaceae</taxon>
        <taxon>Clostridium</taxon>
    </lineage>
</organism>
<protein>
    <submittedName>
        <fullName evidence="6">Succinylglutamate desuccinylase/aspartoacylase</fullName>
    </submittedName>
</protein>
<evidence type="ECO:0000256" key="2">
    <source>
        <dbReference type="ARBA" id="ARBA00022723"/>
    </source>
</evidence>
<evidence type="ECO:0000256" key="1">
    <source>
        <dbReference type="ARBA" id="ARBA00001947"/>
    </source>
</evidence>
<dbReference type="GO" id="GO:0046872">
    <property type="term" value="F:metal ion binding"/>
    <property type="evidence" value="ECO:0007669"/>
    <property type="project" value="UniProtKB-KW"/>
</dbReference>
<dbReference type="InterPro" id="IPR053138">
    <property type="entry name" value="N-alpha-Ac-DABA_deacetylase"/>
</dbReference>
<dbReference type="PANTHER" id="PTHR37326:SF1">
    <property type="entry name" value="BLL3975 PROTEIN"/>
    <property type="match status" value="1"/>
</dbReference>
<dbReference type="STRING" id="84022.CACET_c31200"/>
<dbReference type="InterPro" id="IPR055438">
    <property type="entry name" value="AstE_AspA_cat"/>
</dbReference>
<evidence type="ECO:0000256" key="3">
    <source>
        <dbReference type="ARBA" id="ARBA00022801"/>
    </source>
</evidence>
<gene>
    <name evidence="6" type="ORF">CACET_c31200</name>
</gene>
<dbReference type="PATRIC" id="fig|84022.5.peg.3737"/>
<dbReference type="RefSeq" id="WP_044824416.1">
    <property type="nucleotide sequence ID" value="NZ_CP009687.1"/>
</dbReference>
<keyword evidence="7" id="KW-1185">Reference proteome</keyword>
<keyword evidence="2" id="KW-0479">Metal-binding</keyword>
<dbReference type="InterPro" id="IPR043795">
    <property type="entry name" value="N-alpha-Ac-DABA-like"/>
</dbReference>
<proteinExistence type="predicted"/>
<feature type="domain" description="Succinylglutamate desuccinylase/Aspartoacylase catalytic" evidence="5">
    <location>
        <begin position="42"/>
        <end position="227"/>
    </location>
</feature>
<reference evidence="6 7" key="1">
    <citation type="submission" date="2014-10" db="EMBL/GenBank/DDBJ databases">
        <title>Genome sequence of Clostridium aceticum DSM 1496.</title>
        <authorList>
            <person name="Poehlein A."/>
            <person name="Schiel-Bengelsdorf B."/>
            <person name="Gottschalk G."/>
            <person name="Duerre P."/>
            <person name="Daniel R."/>
        </authorList>
    </citation>
    <scope>NUCLEOTIDE SEQUENCE [LARGE SCALE GENOMIC DNA]</scope>
    <source>
        <strain evidence="6 7">DSM 1496</strain>
    </source>
</reference>
<dbReference type="EMBL" id="CP009687">
    <property type="protein sequence ID" value="AKL96564.1"/>
    <property type="molecule type" value="Genomic_DNA"/>
</dbReference>
<dbReference type="PANTHER" id="PTHR37326">
    <property type="entry name" value="BLL3975 PROTEIN"/>
    <property type="match status" value="1"/>
</dbReference>
<dbReference type="GO" id="GO:0016811">
    <property type="term" value="F:hydrolase activity, acting on carbon-nitrogen (but not peptide) bonds, in linear amides"/>
    <property type="evidence" value="ECO:0007669"/>
    <property type="project" value="InterPro"/>
</dbReference>
<dbReference type="OrthoDB" id="9782876at2"/>
<dbReference type="KEGG" id="cace:CACET_c31200"/>
<evidence type="ECO:0000313" key="7">
    <source>
        <dbReference type="Proteomes" id="UP000035704"/>
    </source>
</evidence>
<dbReference type="Pfam" id="PF24827">
    <property type="entry name" value="AstE_AspA_cat"/>
    <property type="match status" value="1"/>
</dbReference>
<dbReference type="Proteomes" id="UP000035704">
    <property type="component" value="Chromosome"/>
</dbReference>
<evidence type="ECO:0000313" key="6">
    <source>
        <dbReference type="EMBL" id="AKL96564.1"/>
    </source>
</evidence>
<accession>A0A0D8IB24</accession>
<keyword evidence="4" id="KW-0862">Zinc</keyword>
<sequence length="319" mass="35451">MKTYEVEELFAEEKSIKKQGFLKVRNTEIKLPFTCIAGKEGGKTILITAGVHGAEYVGIETSKNLAKIIDLNKVAGKIIIIHTVNCSGFRERLAAITEEDRQNLNRIFPGNESGNTSEKLAHFILNQLSKKVDFYIDMHGADLHGTIKPLLFYPIAVEREVAEISRKAAEASGFEYLVASHAKNGSYSSAALEGTPGILTELGGMGIWSKEEVDCYTEKILNILDHLKVYRIDNKSNAKITFFDPVNEIIAKEEGYWYPSFKTGDKVGKEEKIGEIRDVFDNLLGEYFSPTDGIILYQTVALAIKEEGFLAAISSIQSR</sequence>
<evidence type="ECO:0000256" key="4">
    <source>
        <dbReference type="ARBA" id="ARBA00022833"/>
    </source>
</evidence>
<comment type="cofactor">
    <cofactor evidence="1">
        <name>Zn(2+)</name>
        <dbReference type="ChEBI" id="CHEBI:29105"/>
    </cofactor>
</comment>
<keyword evidence="3" id="KW-0378">Hydrolase</keyword>
<dbReference type="AlphaFoldDB" id="A0A0D8IB24"/>
<dbReference type="SUPFAM" id="SSF53187">
    <property type="entry name" value="Zn-dependent exopeptidases"/>
    <property type="match status" value="1"/>
</dbReference>
<dbReference type="PIRSF" id="PIRSF039012">
    <property type="entry name" value="ASP"/>
    <property type="match status" value="1"/>
</dbReference>
<evidence type="ECO:0000259" key="5">
    <source>
        <dbReference type="Pfam" id="PF24827"/>
    </source>
</evidence>
<dbReference type="Gene3D" id="3.40.630.10">
    <property type="entry name" value="Zn peptidases"/>
    <property type="match status" value="1"/>
</dbReference>
<dbReference type="GO" id="GO:0016788">
    <property type="term" value="F:hydrolase activity, acting on ester bonds"/>
    <property type="evidence" value="ECO:0007669"/>
    <property type="project" value="InterPro"/>
</dbReference>
<name>A0A0D8IB24_9CLOT</name>